<protein>
    <submittedName>
        <fullName evidence="1">Uncharacterized protein</fullName>
    </submittedName>
</protein>
<evidence type="ECO:0000313" key="2">
    <source>
        <dbReference type="Proteomes" id="UP001209535"/>
    </source>
</evidence>
<evidence type="ECO:0000313" key="1">
    <source>
        <dbReference type="EMBL" id="MCU9849526.1"/>
    </source>
</evidence>
<name>A0ABT2X6F1_9RHOB</name>
<proteinExistence type="predicted"/>
<sequence>MSETAVRFASALVRAASFWTRGRQSLLAPQWMALASHRDGPMPGVPSPFREKR</sequence>
<organism evidence="1 2">
    <name type="scientific">Albidovulum salinarum</name>
    <dbReference type="NCBI Taxonomy" id="2984153"/>
    <lineage>
        <taxon>Bacteria</taxon>
        <taxon>Pseudomonadati</taxon>
        <taxon>Pseudomonadota</taxon>
        <taxon>Alphaproteobacteria</taxon>
        <taxon>Rhodobacterales</taxon>
        <taxon>Paracoccaceae</taxon>
        <taxon>Albidovulum</taxon>
    </lineage>
</organism>
<accession>A0ABT2X6F1</accession>
<dbReference type="Proteomes" id="UP001209535">
    <property type="component" value="Unassembled WGS sequence"/>
</dbReference>
<comment type="caution">
    <text evidence="1">The sequence shown here is derived from an EMBL/GenBank/DDBJ whole genome shotgun (WGS) entry which is preliminary data.</text>
</comment>
<keyword evidence="2" id="KW-1185">Reference proteome</keyword>
<reference evidence="1 2" key="1">
    <citation type="submission" date="2022-10" db="EMBL/GenBank/DDBJ databases">
        <title>Defluviimonas sp. nov., isolated from ocean surface sediments.</title>
        <authorList>
            <person name="He W."/>
            <person name="Wang L."/>
            <person name="Zhang D.-F."/>
        </authorList>
    </citation>
    <scope>NUCLEOTIDE SEQUENCE [LARGE SCALE GENOMIC DNA]</scope>
    <source>
        <strain evidence="1 2">WL0024</strain>
    </source>
</reference>
<dbReference type="RefSeq" id="WP_263338347.1">
    <property type="nucleotide sequence ID" value="NZ_JAOVQO010000015.1"/>
</dbReference>
<dbReference type="EMBL" id="JAOVQO010000015">
    <property type="protein sequence ID" value="MCU9849526.1"/>
    <property type="molecule type" value="Genomic_DNA"/>
</dbReference>
<gene>
    <name evidence="1" type="ORF">OEZ60_16110</name>
</gene>